<evidence type="ECO:0000313" key="8">
    <source>
        <dbReference type="Proteomes" id="UP000000245"/>
    </source>
</evidence>
<name>A5G1C3_ACICJ</name>
<feature type="domain" description="AMP-dependent synthetase/ligase" evidence="5">
    <location>
        <begin position="15"/>
        <end position="366"/>
    </location>
</feature>
<dbReference type="Proteomes" id="UP000000245">
    <property type="component" value="Chromosome"/>
</dbReference>
<dbReference type="GO" id="GO:0031956">
    <property type="term" value="F:medium-chain fatty acid-CoA ligase activity"/>
    <property type="evidence" value="ECO:0007669"/>
    <property type="project" value="TreeGrafter"/>
</dbReference>
<dbReference type="Pfam" id="PF00501">
    <property type="entry name" value="AMP-binding"/>
    <property type="match status" value="1"/>
</dbReference>
<keyword evidence="8" id="KW-1185">Reference proteome</keyword>
<evidence type="ECO:0000259" key="5">
    <source>
        <dbReference type="Pfam" id="PF00501"/>
    </source>
</evidence>
<dbReference type="EMBL" id="CP000697">
    <property type="protein sequence ID" value="ABQ31655.1"/>
    <property type="molecule type" value="Genomic_DNA"/>
</dbReference>
<dbReference type="PANTHER" id="PTHR43201:SF5">
    <property type="entry name" value="MEDIUM-CHAIN ACYL-COA LIGASE ACSF2, MITOCHONDRIAL"/>
    <property type="match status" value="1"/>
</dbReference>
<dbReference type="CDD" id="cd05926">
    <property type="entry name" value="FACL_fum10p_like"/>
    <property type="match status" value="1"/>
</dbReference>
<evidence type="ECO:0000256" key="1">
    <source>
        <dbReference type="ARBA" id="ARBA00006432"/>
    </source>
</evidence>
<reference evidence="7 8" key="1">
    <citation type="submission" date="2007-05" db="EMBL/GenBank/DDBJ databases">
        <title>Complete sequence of chromosome of Acidiphilium cryptum JF-5.</title>
        <authorList>
            <consortium name="US DOE Joint Genome Institute"/>
            <person name="Copeland A."/>
            <person name="Lucas S."/>
            <person name="Lapidus A."/>
            <person name="Barry K."/>
            <person name="Detter J.C."/>
            <person name="Glavina del Rio T."/>
            <person name="Hammon N."/>
            <person name="Israni S."/>
            <person name="Dalin E."/>
            <person name="Tice H."/>
            <person name="Pitluck S."/>
            <person name="Sims D."/>
            <person name="Brettin T."/>
            <person name="Bruce D."/>
            <person name="Han C."/>
            <person name="Schmutz J."/>
            <person name="Larimer F."/>
            <person name="Land M."/>
            <person name="Hauser L."/>
            <person name="Kyrpides N."/>
            <person name="Kim E."/>
            <person name="Magnuson T."/>
            <person name="Richardson P."/>
        </authorList>
    </citation>
    <scope>NUCLEOTIDE SEQUENCE [LARGE SCALE GENOMIC DNA]</scope>
    <source>
        <strain evidence="7 8">JF-5</strain>
    </source>
</reference>
<sequence>MSETVHDILRAHAGARAIAAPGRAPLSGPALAALAEEVRAALNARGIGRGDRVAIVLPNGPAAATAFAAIAAMCCAAPLNPAYKDQEFEFYLDDLKPRAVIVAAGADSPVRGVAAKLGIPLLDLAEDESAPAGAFTLDVSALPETPAANPGPAEPEDEALVLHTSGTTARPKIVPLRSKNLAASARHIAASLALAPDDLCLNVMPLFHIHGLIAATLASLRAGGAVCCTPGFNAFRFFSWLEEENPTWYTAVPTMHQAILLRAPEDDAVRALANLRFIRSSSASLPPQVMAALEQKFGAPVIEAYGMTEAAHQMASNPLPPRARKAGSVGIAAGPEIAIMDDDGTLLPQGETGEVVIRGPNVTAGYAANPEANAKAFTNGWFRTGDQGMLDAEGYLFLTGRLKEQINRGGEKISPLEVDVALLDHPDIAEVCTFAIPHDKLGEEVGAIVVPRAGTAPDPQAIRDFAAGRLAAFKVPRRILIMEAIPKGPTGKVQRVGLASRLGIEA</sequence>
<dbReference type="AlphaFoldDB" id="A5G1C3"/>
<keyword evidence="2 7" id="KW-0436">Ligase</keyword>
<dbReference type="GO" id="GO:0006631">
    <property type="term" value="P:fatty acid metabolic process"/>
    <property type="evidence" value="ECO:0007669"/>
    <property type="project" value="TreeGrafter"/>
</dbReference>
<organism evidence="7 8">
    <name type="scientific">Acidiphilium cryptum (strain JF-5)</name>
    <dbReference type="NCBI Taxonomy" id="349163"/>
    <lineage>
        <taxon>Bacteria</taxon>
        <taxon>Pseudomonadati</taxon>
        <taxon>Pseudomonadota</taxon>
        <taxon>Alphaproteobacteria</taxon>
        <taxon>Acetobacterales</taxon>
        <taxon>Acidocellaceae</taxon>
        <taxon>Acidiphilium</taxon>
    </lineage>
</organism>
<dbReference type="Pfam" id="PF13193">
    <property type="entry name" value="AMP-binding_C"/>
    <property type="match status" value="1"/>
</dbReference>
<dbReference type="PANTHER" id="PTHR43201">
    <property type="entry name" value="ACYL-COA SYNTHETASE"/>
    <property type="match status" value="1"/>
</dbReference>
<evidence type="ECO:0000259" key="6">
    <source>
        <dbReference type="Pfam" id="PF13193"/>
    </source>
</evidence>
<dbReference type="KEGG" id="acr:Acry_2463"/>
<keyword evidence="4" id="KW-0067">ATP-binding</keyword>
<keyword evidence="3" id="KW-0547">Nucleotide-binding</keyword>
<comment type="similarity">
    <text evidence="1">Belongs to the ATP-dependent AMP-binding enzyme family.</text>
</comment>
<evidence type="ECO:0000313" key="7">
    <source>
        <dbReference type="EMBL" id="ABQ31655.1"/>
    </source>
</evidence>
<feature type="domain" description="AMP-binding enzyme C-terminal" evidence="6">
    <location>
        <begin position="417"/>
        <end position="492"/>
    </location>
</feature>
<gene>
    <name evidence="7" type="ordered locus">Acry_2463</name>
</gene>
<accession>A5G1C3</accession>
<proteinExistence type="inferred from homology"/>
<dbReference type="InterPro" id="IPR045310">
    <property type="entry name" value="Pcs60-like"/>
</dbReference>
<dbReference type="HOGENOM" id="CLU_000022_59_0_5"/>
<dbReference type="STRING" id="349163.Acry_2463"/>
<dbReference type="eggNOG" id="COG0318">
    <property type="taxonomic scope" value="Bacteria"/>
</dbReference>
<dbReference type="InterPro" id="IPR025110">
    <property type="entry name" value="AMP-bd_C"/>
</dbReference>
<dbReference type="Gene3D" id="3.30.300.30">
    <property type="match status" value="1"/>
</dbReference>
<dbReference type="SUPFAM" id="SSF56801">
    <property type="entry name" value="Acetyl-CoA synthetase-like"/>
    <property type="match status" value="1"/>
</dbReference>
<dbReference type="GO" id="GO:0005524">
    <property type="term" value="F:ATP binding"/>
    <property type="evidence" value="ECO:0007669"/>
    <property type="project" value="UniProtKB-KW"/>
</dbReference>
<evidence type="ECO:0000256" key="3">
    <source>
        <dbReference type="ARBA" id="ARBA00022741"/>
    </source>
</evidence>
<protein>
    <submittedName>
        <fullName evidence="7">AMP-dependent synthetase and ligase</fullName>
    </submittedName>
</protein>
<evidence type="ECO:0000256" key="4">
    <source>
        <dbReference type="ARBA" id="ARBA00022840"/>
    </source>
</evidence>
<dbReference type="Gene3D" id="3.40.50.12780">
    <property type="entry name" value="N-terminal domain of ligase-like"/>
    <property type="match status" value="1"/>
</dbReference>
<evidence type="ECO:0000256" key="2">
    <source>
        <dbReference type="ARBA" id="ARBA00022598"/>
    </source>
</evidence>
<dbReference type="InterPro" id="IPR000873">
    <property type="entry name" value="AMP-dep_synth/lig_dom"/>
</dbReference>
<dbReference type="InterPro" id="IPR042099">
    <property type="entry name" value="ANL_N_sf"/>
</dbReference>
<dbReference type="RefSeq" id="WP_012040080.1">
    <property type="nucleotide sequence ID" value="NC_009484.1"/>
</dbReference>
<dbReference type="InterPro" id="IPR045851">
    <property type="entry name" value="AMP-bd_C_sf"/>
</dbReference>